<dbReference type="AlphaFoldDB" id="A0A4Q0YDZ5"/>
<reference evidence="1 2" key="1">
    <citation type="submission" date="2017-10" db="EMBL/GenBank/DDBJ databases">
        <title>Genomics of the genus Arcobacter.</title>
        <authorList>
            <person name="Perez-Cataluna A."/>
            <person name="Figueras M.J."/>
        </authorList>
    </citation>
    <scope>NUCLEOTIDE SEQUENCE [LARGE SCALE GENOMIC DNA]</scope>
    <source>
        <strain evidence="1 2">CECT 8993</strain>
    </source>
</reference>
<evidence type="ECO:0000313" key="1">
    <source>
        <dbReference type="EMBL" id="RXJ67131.1"/>
    </source>
</evidence>
<protein>
    <submittedName>
        <fullName evidence="1">Uncharacterized protein</fullName>
    </submittedName>
</protein>
<evidence type="ECO:0000313" key="2">
    <source>
        <dbReference type="Proteomes" id="UP000290172"/>
    </source>
</evidence>
<comment type="caution">
    <text evidence="1">The sequence shown here is derived from an EMBL/GenBank/DDBJ whole genome shotgun (WGS) entry which is preliminary data.</text>
</comment>
<organism evidence="1 2">
    <name type="scientific">Halarcobacter ebronensis</name>
    <dbReference type="NCBI Taxonomy" id="1462615"/>
    <lineage>
        <taxon>Bacteria</taxon>
        <taxon>Pseudomonadati</taxon>
        <taxon>Campylobacterota</taxon>
        <taxon>Epsilonproteobacteria</taxon>
        <taxon>Campylobacterales</taxon>
        <taxon>Arcobacteraceae</taxon>
        <taxon>Halarcobacter</taxon>
    </lineage>
</organism>
<dbReference type="Proteomes" id="UP000290172">
    <property type="component" value="Unassembled WGS sequence"/>
</dbReference>
<proteinExistence type="predicted"/>
<dbReference type="EMBL" id="PDKJ01000010">
    <property type="protein sequence ID" value="RXJ67131.1"/>
    <property type="molecule type" value="Genomic_DNA"/>
</dbReference>
<sequence length="88" mass="10561">MERGNRSIEALKELTYINSLESQERADALVRWSKKYLVSSDITSGLDFDNLKRLKELFYTNINFIKEHKENTRKKMVENRKLKKFFKS</sequence>
<dbReference type="RefSeq" id="WP_128982093.1">
    <property type="nucleotide sequence ID" value="NZ_PDKJ01000010.1"/>
</dbReference>
<accession>A0A4Q0YDZ5</accession>
<gene>
    <name evidence="1" type="ORF">CRV08_11105</name>
</gene>
<name>A0A4Q0YDZ5_9BACT</name>